<evidence type="ECO:0000256" key="6">
    <source>
        <dbReference type="RuleBase" id="RU361218"/>
    </source>
</evidence>
<reference evidence="7" key="1">
    <citation type="journal article" date="2015" name="Gene">
        <title>Identification of cold responsive genes in Pacific white shrimp (Litopenaeus vannamei) by suppression subtractive hybridization.</title>
        <authorList>
            <person name="Peng J."/>
            <person name="Wei P."/>
            <person name="Chen X."/>
            <person name="Zeng D."/>
            <person name="Chen X."/>
        </authorList>
    </citation>
    <scope>NUCLEOTIDE SEQUENCE</scope>
</reference>
<proteinExistence type="evidence at transcript level"/>
<accession>A0A0P0C4Q7</accession>
<evidence type="ECO:0000256" key="1">
    <source>
        <dbReference type="ARBA" id="ARBA00004141"/>
    </source>
</evidence>
<sequence>MGFFSRFALFVLNFLVFGVGVATVVLASIFISKNGEYGSLLAKGTFTLPICILIAGLCILLLGFFGCCGALKENSCMLYTYSAIVMVLFIAEVVLGILIFVYTDEAEEILTKGMEGVFNDYGQQDEALTKSLDLAQQELHCCGIHGYQDWKNFTYGEGTGNVAMGCCLKQTDNCNQGVADKPVSEAEEVIYTQGCYQAIKDDLQSVVVALGVTTLILGLVQLASISCACGLAKNSRQYA</sequence>
<feature type="transmembrane region" description="Helical" evidence="6">
    <location>
        <begin position="46"/>
        <end position="71"/>
    </location>
</feature>
<evidence type="ECO:0000313" key="8">
    <source>
        <dbReference type="EMBL" id="ROT71517.1"/>
    </source>
</evidence>
<dbReference type="EMBL" id="KR923186">
    <property type="protein sequence ID" value="ALI93849.1"/>
    <property type="molecule type" value="mRNA"/>
</dbReference>
<evidence type="ECO:0000313" key="7">
    <source>
        <dbReference type="EMBL" id="ALI93849.1"/>
    </source>
</evidence>
<name>A0A0P0C4Q7_PENVA</name>
<comment type="subcellular location">
    <subcellularLocation>
        <location evidence="1 6">Membrane</location>
        <topology evidence="1 6">Multi-pass membrane protein</topology>
    </subcellularLocation>
</comment>
<keyword evidence="9" id="KW-1185">Reference proteome</keyword>
<keyword evidence="4 6" id="KW-1133">Transmembrane helix</keyword>
<feature type="transmembrane region" description="Helical" evidence="6">
    <location>
        <begin position="206"/>
        <end position="232"/>
    </location>
</feature>
<dbReference type="SUPFAM" id="SSF48652">
    <property type="entry name" value="Tetraspanin"/>
    <property type="match status" value="1"/>
</dbReference>
<dbReference type="GO" id="GO:0005886">
    <property type="term" value="C:plasma membrane"/>
    <property type="evidence" value="ECO:0007669"/>
    <property type="project" value="TreeGrafter"/>
</dbReference>
<dbReference type="PRINTS" id="PR00259">
    <property type="entry name" value="TMFOUR"/>
</dbReference>
<dbReference type="InterPro" id="IPR018499">
    <property type="entry name" value="Tetraspanin/Peripherin"/>
</dbReference>
<keyword evidence="5 6" id="KW-0472">Membrane</keyword>
<feature type="transmembrane region" description="Helical" evidence="6">
    <location>
        <begin position="7"/>
        <end position="31"/>
    </location>
</feature>
<comment type="similarity">
    <text evidence="2 6">Belongs to the tetraspanin (TM4SF) family.</text>
</comment>
<dbReference type="Proteomes" id="UP000283509">
    <property type="component" value="Unassembled WGS sequence"/>
</dbReference>
<dbReference type="EMBL" id="QCYY01002285">
    <property type="protein sequence ID" value="ROT71517.1"/>
    <property type="molecule type" value="Genomic_DNA"/>
</dbReference>
<evidence type="ECO:0000256" key="3">
    <source>
        <dbReference type="ARBA" id="ARBA00022692"/>
    </source>
</evidence>
<protein>
    <recommendedName>
        <fullName evidence="6">Tetraspanin</fullName>
    </recommendedName>
</protein>
<dbReference type="STRING" id="6689.A0A0P0C4Q7"/>
<dbReference type="InterPro" id="IPR018503">
    <property type="entry name" value="Tetraspanin_CS"/>
</dbReference>
<reference evidence="8 9" key="2">
    <citation type="submission" date="2018-04" db="EMBL/GenBank/DDBJ databases">
        <authorList>
            <person name="Zhang X."/>
            <person name="Yuan J."/>
            <person name="Li F."/>
            <person name="Xiang J."/>
        </authorList>
    </citation>
    <scope>NUCLEOTIDE SEQUENCE [LARGE SCALE GENOMIC DNA]</scope>
    <source>
        <tissue evidence="8">Muscle</tissue>
    </source>
</reference>
<evidence type="ECO:0000256" key="4">
    <source>
        <dbReference type="ARBA" id="ARBA00022989"/>
    </source>
</evidence>
<evidence type="ECO:0000256" key="2">
    <source>
        <dbReference type="ARBA" id="ARBA00006840"/>
    </source>
</evidence>
<evidence type="ECO:0000313" key="9">
    <source>
        <dbReference type="Proteomes" id="UP000283509"/>
    </source>
</evidence>
<dbReference type="InterPro" id="IPR000301">
    <property type="entry name" value="Tetraspanin_animals"/>
</dbReference>
<reference evidence="8 9" key="3">
    <citation type="submission" date="2019-01" db="EMBL/GenBank/DDBJ databases">
        <title>The decoding of complex shrimp genome reveals the adaptation for benthos swimmer, frequently molting mechanism and breeding impact on genome.</title>
        <authorList>
            <person name="Sun Y."/>
            <person name="Gao Y."/>
            <person name="Yu Y."/>
        </authorList>
    </citation>
    <scope>NUCLEOTIDE SEQUENCE [LARGE SCALE GENOMIC DNA]</scope>
    <source>
        <tissue evidence="8">Muscle</tissue>
    </source>
</reference>
<gene>
    <name evidence="8" type="ORF">C7M84_010171</name>
</gene>
<feature type="transmembrane region" description="Helical" evidence="6">
    <location>
        <begin position="78"/>
        <end position="102"/>
    </location>
</feature>
<dbReference type="InterPro" id="IPR008952">
    <property type="entry name" value="Tetraspanin_EC2_sf"/>
</dbReference>
<dbReference type="Gene3D" id="1.10.1450.10">
    <property type="entry name" value="Tetraspanin"/>
    <property type="match status" value="1"/>
</dbReference>
<dbReference type="PANTHER" id="PTHR19282:SF534">
    <property type="entry name" value="TETRASPANIN FAMILY-RELATED"/>
    <property type="match status" value="1"/>
</dbReference>
<dbReference type="PIRSF" id="PIRSF002419">
    <property type="entry name" value="Tetraspanin"/>
    <property type="match status" value="1"/>
</dbReference>
<dbReference type="PROSITE" id="PS00421">
    <property type="entry name" value="TM4_1"/>
    <property type="match status" value="1"/>
</dbReference>
<evidence type="ECO:0000256" key="5">
    <source>
        <dbReference type="ARBA" id="ARBA00023136"/>
    </source>
</evidence>
<dbReference type="PANTHER" id="PTHR19282">
    <property type="entry name" value="TETRASPANIN"/>
    <property type="match status" value="1"/>
</dbReference>
<dbReference type="Pfam" id="PF00335">
    <property type="entry name" value="Tetraspanin"/>
    <property type="match status" value="1"/>
</dbReference>
<organism evidence="7">
    <name type="scientific">Penaeus vannamei</name>
    <name type="common">Whiteleg shrimp</name>
    <name type="synonym">Litopenaeus vannamei</name>
    <dbReference type="NCBI Taxonomy" id="6689"/>
    <lineage>
        <taxon>Eukaryota</taxon>
        <taxon>Metazoa</taxon>
        <taxon>Ecdysozoa</taxon>
        <taxon>Arthropoda</taxon>
        <taxon>Crustacea</taxon>
        <taxon>Multicrustacea</taxon>
        <taxon>Malacostraca</taxon>
        <taxon>Eumalacostraca</taxon>
        <taxon>Eucarida</taxon>
        <taxon>Decapoda</taxon>
        <taxon>Dendrobranchiata</taxon>
        <taxon>Penaeoidea</taxon>
        <taxon>Penaeidae</taxon>
        <taxon>Penaeus</taxon>
    </lineage>
</organism>
<keyword evidence="3 6" id="KW-0812">Transmembrane</keyword>
<dbReference type="AlphaFoldDB" id="A0A0P0C4Q7"/>
<dbReference type="OrthoDB" id="6366642at2759"/>